<proteinExistence type="predicted"/>
<evidence type="ECO:0000256" key="1">
    <source>
        <dbReference type="ARBA" id="ARBA00023015"/>
    </source>
</evidence>
<keyword evidence="3" id="KW-0804">Transcription</keyword>
<evidence type="ECO:0000256" key="2">
    <source>
        <dbReference type="ARBA" id="ARBA00023125"/>
    </source>
</evidence>
<dbReference type="PROSITE" id="PS00041">
    <property type="entry name" value="HTH_ARAC_FAMILY_1"/>
    <property type="match status" value="1"/>
</dbReference>
<evidence type="ECO:0000313" key="7">
    <source>
        <dbReference type="Proteomes" id="UP000005845"/>
    </source>
</evidence>
<dbReference type="InterPro" id="IPR050204">
    <property type="entry name" value="AraC_XylS_family_regulators"/>
</dbReference>
<name>H5U390_9ACTN</name>
<evidence type="ECO:0000256" key="3">
    <source>
        <dbReference type="ARBA" id="ARBA00023163"/>
    </source>
</evidence>
<keyword evidence="2" id="KW-0238">DNA-binding</keyword>
<dbReference type="SMART" id="SM00342">
    <property type="entry name" value="HTH_ARAC"/>
    <property type="match status" value="1"/>
</dbReference>
<dbReference type="Gene3D" id="1.10.10.60">
    <property type="entry name" value="Homeodomain-like"/>
    <property type="match status" value="1"/>
</dbReference>
<evidence type="ECO:0000259" key="5">
    <source>
        <dbReference type="PROSITE" id="PS01124"/>
    </source>
</evidence>
<dbReference type="PROSITE" id="PS01124">
    <property type="entry name" value="HTH_ARAC_FAMILY_2"/>
    <property type="match status" value="1"/>
</dbReference>
<evidence type="ECO:0000256" key="4">
    <source>
        <dbReference type="SAM" id="MobiDB-lite"/>
    </source>
</evidence>
<dbReference type="Pfam" id="PF12833">
    <property type="entry name" value="HTH_18"/>
    <property type="match status" value="1"/>
</dbReference>
<feature type="domain" description="HTH araC/xylS-type" evidence="5">
    <location>
        <begin position="274"/>
        <end position="373"/>
    </location>
</feature>
<dbReference type="GO" id="GO:0003700">
    <property type="term" value="F:DNA-binding transcription factor activity"/>
    <property type="evidence" value="ECO:0007669"/>
    <property type="project" value="InterPro"/>
</dbReference>
<dbReference type="AlphaFoldDB" id="H5U390"/>
<dbReference type="GO" id="GO:0043565">
    <property type="term" value="F:sequence-specific DNA binding"/>
    <property type="evidence" value="ECO:0007669"/>
    <property type="project" value="InterPro"/>
</dbReference>
<feature type="region of interest" description="Disordered" evidence="4">
    <location>
        <begin position="1"/>
        <end position="41"/>
    </location>
</feature>
<evidence type="ECO:0000313" key="6">
    <source>
        <dbReference type="EMBL" id="GAB40198.1"/>
    </source>
</evidence>
<accession>H5U390</accession>
<comment type="caution">
    <text evidence="6">The sequence shown here is derived from an EMBL/GenBank/DDBJ whole genome shotgun (WGS) entry which is preliminary data.</text>
</comment>
<dbReference type="SUPFAM" id="SSF46689">
    <property type="entry name" value="Homeodomain-like"/>
    <property type="match status" value="1"/>
</dbReference>
<keyword evidence="7" id="KW-1185">Reference proteome</keyword>
<dbReference type="InterPro" id="IPR009057">
    <property type="entry name" value="Homeodomain-like_sf"/>
</dbReference>
<protein>
    <submittedName>
        <fullName evidence="6">Putative AraC family transcriptional regulator</fullName>
    </submittedName>
</protein>
<dbReference type="EMBL" id="BAFC01000089">
    <property type="protein sequence ID" value="GAB40198.1"/>
    <property type="molecule type" value="Genomic_DNA"/>
</dbReference>
<feature type="compositionally biased region" description="Low complexity" evidence="4">
    <location>
        <begin position="28"/>
        <end position="39"/>
    </location>
</feature>
<organism evidence="6 7">
    <name type="scientific">Gordonia sputi NBRC 100414</name>
    <dbReference type="NCBI Taxonomy" id="1089453"/>
    <lineage>
        <taxon>Bacteria</taxon>
        <taxon>Bacillati</taxon>
        <taxon>Actinomycetota</taxon>
        <taxon>Actinomycetes</taxon>
        <taxon>Mycobacteriales</taxon>
        <taxon>Gordoniaceae</taxon>
        <taxon>Gordonia</taxon>
    </lineage>
</organism>
<keyword evidence="1" id="KW-0805">Transcription regulation</keyword>
<reference evidence="6 7" key="1">
    <citation type="submission" date="2012-02" db="EMBL/GenBank/DDBJ databases">
        <title>Whole genome shotgun sequence of Gordonia sputi NBRC 100414.</title>
        <authorList>
            <person name="Yoshida I."/>
            <person name="Hosoyama A."/>
            <person name="Tsuchikane K."/>
            <person name="Katsumata H."/>
            <person name="Yamazaki S."/>
            <person name="Fujita N."/>
        </authorList>
    </citation>
    <scope>NUCLEOTIDE SEQUENCE [LARGE SCALE GENOMIC DNA]</scope>
    <source>
        <strain evidence="6 7">NBRC 100414</strain>
    </source>
</reference>
<dbReference type="InterPro" id="IPR018060">
    <property type="entry name" value="HTH_AraC"/>
</dbReference>
<dbReference type="Proteomes" id="UP000005845">
    <property type="component" value="Unassembled WGS sequence"/>
</dbReference>
<dbReference type="eggNOG" id="COG2207">
    <property type="taxonomic scope" value="Bacteria"/>
</dbReference>
<sequence>MASNYMAGKYNGGRASAPTDRRQDSSATFGTGPHGTGTHVAGMHRASMRGTRSGAGRPSLSQDAVVRWKRGLGVGLTGRAPRALSGRSGLAQFSDWAIATAADPSGFEALSYQRTLSMLRVYAQLATPYRLTRGVEAGRGTSGEVVVVVNGLRACTHVRVGDQIGALRPGQMAVNPADTPFTLWTTSVTDPTILLVREETLGVVDAVLPGDSASLLPRTVAAFVQRFVADAATANRPVDAEAERIVIELLRATVTQHSGQVGRHLSSSAAVVRQRAREMIEERYADPDFSPDSIAQDLFMSRRQLYRHFDDTGTTPSRLINERRLRCARELLSGDHPMLLEEVAHRSGYASVSTLRNRFKSEFGIAPRQFSESVIARAEVHGVWENRVDPPGIPIHDTDFELGDNVRKHDLRRLAESSRHEEG</sequence>
<dbReference type="PANTHER" id="PTHR46796">
    <property type="entry name" value="HTH-TYPE TRANSCRIPTIONAL ACTIVATOR RHAS-RELATED"/>
    <property type="match status" value="1"/>
</dbReference>
<dbReference type="InterPro" id="IPR018062">
    <property type="entry name" value="HTH_AraC-typ_CS"/>
</dbReference>
<gene>
    <name evidence="6" type="ORF">GOSPT_091_00020</name>
</gene>